<dbReference type="EMBL" id="CAKOGL010000005">
    <property type="protein sequence ID" value="CAH2086442.1"/>
    <property type="molecule type" value="Genomic_DNA"/>
</dbReference>
<name>A0AAU9TJY9_EUPED</name>
<organism evidence="1 2">
    <name type="scientific">Euphydryas editha</name>
    <name type="common">Edith's checkerspot</name>
    <dbReference type="NCBI Taxonomy" id="104508"/>
    <lineage>
        <taxon>Eukaryota</taxon>
        <taxon>Metazoa</taxon>
        <taxon>Ecdysozoa</taxon>
        <taxon>Arthropoda</taxon>
        <taxon>Hexapoda</taxon>
        <taxon>Insecta</taxon>
        <taxon>Pterygota</taxon>
        <taxon>Neoptera</taxon>
        <taxon>Endopterygota</taxon>
        <taxon>Lepidoptera</taxon>
        <taxon>Glossata</taxon>
        <taxon>Ditrysia</taxon>
        <taxon>Papilionoidea</taxon>
        <taxon>Nymphalidae</taxon>
        <taxon>Nymphalinae</taxon>
        <taxon>Euphydryas</taxon>
    </lineage>
</organism>
<protein>
    <recommendedName>
        <fullName evidence="3">Endonuclease-reverse transcriptase</fullName>
    </recommendedName>
</protein>
<comment type="caution">
    <text evidence="1">The sequence shown here is derived from an EMBL/GenBank/DDBJ whole genome shotgun (WGS) entry which is preliminary data.</text>
</comment>
<accession>A0AAU9TJY9</accession>
<dbReference type="PANTHER" id="PTHR47027:SF20">
    <property type="entry name" value="REVERSE TRANSCRIPTASE-LIKE PROTEIN WITH RNA-DIRECTED DNA POLYMERASE DOMAIN"/>
    <property type="match status" value="1"/>
</dbReference>
<sequence>MLQNLNIQSQRIGLQMNTSKTKIMTNSSRKEIKIDGNPIQYTNEYIYLGKLVSFEADSNEKEIDRRINITWKKYWAHKEIFKGNYSLKMKKIIMDSCILPSLTYASQTWVYTEKVKNKILSCQHAMERSLLKLRRIQKTRNADIRKKTNVTDALHHSLKQKWKWAGHIARYQDQRWTHETTKWKGPIGKRNIGRQRKRWVDDIKNIAGNDWMRVAKNREKWLRLEEAFTL</sequence>
<evidence type="ECO:0008006" key="3">
    <source>
        <dbReference type="Google" id="ProtNLM"/>
    </source>
</evidence>
<dbReference type="PANTHER" id="PTHR47027">
    <property type="entry name" value="REVERSE TRANSCRIPTASE DOMAIN-CONTAINING PROTEIN"/>
    <property type="match status" value="1"/>
</dbReference>
<dbReference type="Proteomes" id="UP001153954">
    <property type="component" value="Unassembled WGS sequence"/>
</dbReference>
<reference evidence="1" key="1">
    <citation type="submission" date="2022-03" db="EMBL/GenBank/DDBJ databases">
        <authorList>
            <person name="Tunstrom K."/>
        </authorList>
    </citation>
    <scope>NUCLEOTIDE SEQUENCE</scope>
</reference>
<keyword evidence="2" id="KW-1185">Reference proteome</keyword>
<evidence type="ECO:0000313" key="1">
    <source>
        <dbReference type="EMBL" id="CAH2086442.1"/>
    </source>
</evidence>
<dbReference type="AlphaFoldDB" id="A0AAU9TJY9"/>
<evidence type="ECO:0000313" key="2">
    <source>
        <dbReference type="Proteomes" id="UP001153954"/>
    </source>
</evidence>
<gene>
    <name evidence="1" type="ORF">EEDITHA_LOCUS2821</name>
</gene>
<proteinExistence type="predicted"/>